<evidence type="ECO:0000259" key="1">
    <source>
        <dbReference type="Pfam" id="PF00596"/>
    </source>
</evidence>
<evidence type="ECO:0000313" key="3">
    <source>
        <dbReference type="Proteomes" id="UP001201262"/>
    </source>
</evidence>
<dbReference type="Pfam" id="PF00596">
    <property type="entry name" value="Aldolase_II"/>
    <property type="match status" value="1"/>
</dbReference>
<feature type="domain" description="Class II aldolase/adducin N-terminal" evidence="1">
    <location>
        <begin position="2"/>
        <end position="64"/>
    </location>
</feature>
<dbReference type="Gene3D" id="3.40.225.10">
    <property type="entry name" value="Class II aldolase/adducin N-terminal domain"/>
    <property type="match status" value="1"/>
</dbReference>
<dbReference type="AlphaFoldDB" id="A0AAD4PW97"/>
<comment type="caution">
    <text evidence="2">The sequence shown here is derived from an EMBL/GenBank/DDBJ whole genome shotgun (WGS) entry which is preliminary data.</text>
</comment>
<dbReference type="Proteomes" id="UP001201262">
    <property type="component" value="Unassembled WGS sequence"/>
</dbReference>
<reference evidence="2" key="1">
    <citation type="submission" date="2021-12" db="EMBL/GenBank/DDBJ databases">
        <title>Convergent genome expansion in fungi linked to evolution of root-endophyte symbiosis.</title>
        <authorList>
            <consortium name="DOE Joint Genome Institute"/>
            <person name="Ke Y.-H."/>
            <person name="Bonito G."/>
            <person name="Liao H.-L."/>
            <person name="Looney B."/>
            <person name="Rojas-Flechas A."/>
            <person name="Nash J."/>
            <person name="Hameed K."/>
            <person name="Schadt C."/>
            <person name="Martin F."/>
            <person name="Crous P.W."/>
            <person name="Miettinen O."/>
            <person name="Magnuson J.K."/>
            <person name="Labbe J."/>
            <person name="Jacobson D."/>
            <person name="Doktycz M.J."/>
            <person name="Veneault-Fourrey C."/>
            <person name="Kuo A."/>
            <person name="Mondo S."/>
            <person name="Calhoun S."/>
            <person name="Riley R."/>
            <person name="Ohm R."/>
            <person name="LaButti K."/>
            <person name="Andreopoulos B."/>
            <person name="Pangilinan J."/>
            <person name="Nolan M."/>
            <person name="Tritt A."/>
            <person name="Clum A."/>
            <person name="Lipzen A."/>
            <person name="Daum C."/>
            <person name="Barry K."/>
            <person name="Grigoriev I.V."/>
            <person name="Vilgalys R."/>
        </authorList>
    </citation>
    <scope>NUCLEOTIDE SEQUENCE</scope>
    <source>
        <strain evidence="2">PMI_201</strain>
    </source>
</reference>
<keyword evidence="3" id="KW-1185">Reference proteome</keyword>
<organism evidence="2 3">
    <name type="scientific">Talaromyces proteolyticus</name>
    <dbReference type="NCBI Taxonomy" id="1131652"/>
    <lineage>
        <taxon>Eukaryota</taxon>
        <taxon>Fungi</taxon>
        <taxon>Dikarya</taxon>
        <taxon>Ascomycota</taxon>
        <taxon>Pezizomycotina</taxon>
        <taxon>Eurotiomycetes</taxon>
        <taxon>Eurotiomycetidae</taxon>
        <taxon>Eurotiales</taxon>
        <taxon>Trichocomaceae</taxon>
        <taxon>Talaromyces</taxon>
        <taxon>Talaromyces sect. Bacilispori</taxon>
    </lineage>
</organism>
<dbReference type="RefSeq" id="XP_046067764.1">
    <property type="nucleotide sequence ID" value="XM_046221504.1"/>
</dbReference>
<dbReference type="SUPFAM" id="SSF53639">
    <property type="entry name" value="AraD/HMP-PK domain-like"/>
    <property type="match status" value="1"/>
</dbReference>
<gene>
    <name evidence="2" type="ORF">BGW36DRAFT_439503</name>
</gene>
<evidence type="ECO:0000313" key="2">
    <source>
        <dbReference type="EMBL" id="KAH8691672.1"/>
    </source>
</evidence>
<sequence length="71" mass="7712">MNFCMIKVSDLVLVNDKGEVIVGRAHHPVNSPAFAIHSKTQKARQGLNAACHANSVYGQAFTPFACLIEMI</sequence>
<dbReference type="InterPro" id="IPR001303">
    <property type="entry name" value="Aldolase_II/adducin_N"/>
</dbReference>
<protein>
    <recommendedName>
        <fullName evidence="1">Class II aldolase/adducin N-terminal domain-containing protein</fullName>
    </recommendedName>
</protein>
<name>A0AAD4PW97_9EURO</name>
<proteinExistence type="predicted"/>
<accession>A0AAD4PW97</accession>
<dbReference type="InterPro" id="IPR036409">
    <property type="entry name" value="Aldolase_II/adducin_N_sf"/>
</dbReference>
<dbReference type="GeneID" id="70251791"/>
<dbReference type="EMBL" id="JAJTJA010000012">
    <property type="protein sequence ID" value="KAH8691672.1"/>
    <property type="molecule type" value="Genomic_DNA"/>
</dbReference>